<organism evidence="2 3">
    <name type="scientific">Ensete ventricosum</name>
    <name type="common">Abyssinian banana</name>
    <name type="synonym">Musa ensete</name>
    <dbReference type="NCBI Taxonomy" id="4639"/>
    <lineage>
        <taxon>Eukaryota</taxon>
        <taxon>Viridiplantae</taxon>
        <taxon>Streptophyta</taxon>
        <taxon>Embryophyta</taxon>
        <taxon>Tracheophyta</taxon>
        <taxon>Spermatophyta</taxon>
        <taxon>Magnoliopsida</taxon>
        <taxon>Liliopsida</taxon>
        <taxon>Zingiberales</taxon>
        <taxon>Musaceae</taxon>
        <taxon>Ensete</taxon>
    </lineage>
</organism>
<reference evidence="2 3" key="1">
    <citation type="journal article" date="2014" name="Agronomy (Basel)">
        <title>A Draft Genome Sequence for Ensete ventricosum, the Drought-Tolerant Tree Against Hunger.</title>
        <authorList>
            <person name="Harrison J."/>
            <person name="Moore K.A."/>
            <person name="Paszkiewicz K."/>
            <person name="Jones T."/>
            <person name="Grant M."/>
            <person name="Ambacheew D."/>
            <person name="Muzemil S."/>
            <person name="Studholme D.J."/>
        </authorList>
    </citation>
    <scope>NUCLEOTIDE SEQUENCE [LARGE SCALE GENOMIC DNA]</scope>
</reference>
<comment type="caution">
    <text evidence="2">The sequence shown here is derived from an EMBL/GenBank/DDBJ whole genome shotgun (WGS) entry which is preliminary data.</text>
</comment>
<dbReference type="AlphaFoldDB" id="A0A427B0L7"/>
<sequence>MRPQVEVSALPVSGRSYDRWGIGLTCARSAARPLAPLYMRPTSFPRWVGHVGELVVRRSDDVTARSLCAISPDPSVDLEKEEPEAWSRANPVETHSQAEGGLNVSGALSVKQQSQGRHSLRDIVDLQGGSSSPTPFSITWRHRLGHSDPGVLLAFVQRPRAHVGWAKPRKFCRNPRSLPGAHQPSPDHSCDAPNDYSLHPSTHLAIGPSAPGYSPTFARGGVVTQRTPDNLNRLQP</sequence>
<gene>
    <name evidence="2" type="ORF">B296_00000224</name>
</gene>
<dbReference type="EMBL" id="AMZH03000795">
    <property type="protein sequence ID" value="RRT81927.1"/>
    <property type="molecule type" value="Genomic_DNA"/>
</dbReference>
<feature type="region of interest" description="Disordered" evidence="1">
    <location>
        <begin position="73"/>
        <end position="99"/>
    </location>
</feature>
<accession>A0A427B0L7</accession>
<evidence type="ECO:0000256" key="1">
    <source>
        <dbReference type="SAM" id="MobiDB-lite"/>
    </source>
</evidence>
<evidence type="ECO:0000313" key="3">
    <source>
        <dbReference type="Proteomes" id="UP000287651"/>
    </source>
</evidence>
<feature type="region of interest" description="Disordered" evidence="1">
    <location>
        <begin position="174"/>
        <end position="236"/>
    </location>
</feature>
<feature type="compositionally biased region" description="Polar residues" evidence="1">
    <location>
        <begin position="224"/>
        <end position="236"/>
    </location>
</feature>
<protein>
    <submittedName>
        <fullName evidence="2">Uncharacterized protein</fullName>
    </submittedName>
</protein>
<dbReference type="Proteomes" id="UP000287651">
    <property type="component" value="Unassembled WGS sequence"/>
</dbReference>
<proteinExistence type="predicted"/>
<evidence type="ECO:0000313" key="2">
    <source>
        <dbReference type="EMBL" id="RRT81927.1"/>
    </source>
</evidence>
<name>A0A427B0L7_ENSVE</name>